<evidence type="ECO:0000313" key="9">
    <source>
        <dbReference type="EMBL" id="SNZ15105.1"/>
    </source>
</evidence>
<feature type="transmembrane region" description="Helical" evidence="7">
    <location>
        <begin position="84"/>
        <end position="104"/>
    </location>
</feature>
<evidence type="ECO:0000256" key="4">
    <source>
        <dbReference type="ARBA" id="ARBA00022748"/>
    </source>
</evidence>
<feature type="transmembrane region" description="Helical" evidence="7">
    <location>
        <begin position="50"/>
        <end position="72"/>
    </location>
</feature>
<dbReference type="EMBL" id="OBEN01000007">
    <property type="protein sequence ID" value="SNZ15105.1"/>
    <property type="molecule type" value="Genomic_DNA"/>
</dbReference>
<keyword evidence="3 7" id="KW-0812">Transmembrane</keyword>
<organism evidence="9 10">
    <name type="scientific">Hydrogenobacter hydrogenophilus</name>
    <dbReference type="NCBI Taxonomy" id="35835"/>
    <lineage>
        <taxon>Bacteria</taxon>
        <taxon>Pseudomonadati</taxon>
        <taxon>Aquificota</taxon>
        <taxon>Aquificia</taxon>
        <taxon>Aquificales</taxon>
        <taxon>Aquificaceae</taxon>
        <taxon>Hydrogenobacter</taxon>
    </lineage>
</organism>
<dbReference type="GO" id="GO:0017004">
    <property type="term" value="P:cytochrome complex assembly"/>
    <property type="evidence" value="ECO:0007669"/>
    <property type="project" value="UniProtKB-KW"/>
</dbReference>
<evidence type="ECO:0000256" key="1">
    <source>
        <dbReference type="ARBA" id="ARBA00004141"/>
    </source>
</evidence>
<dbReference type="Pfam" id="PF02683">
    <property type="entry name" value="DsbD_TM"/>
    <property type="match status" value="2"/>
</dbReference>
<gene>
    <name evidence="9" type="ORF">SAMN06265353_1286</name>
</gene>
<feature type="transmembrane region" description="Helical" evidence="7">
    <location>
        <begin position="171"/>
        <end position="201"/>
    </location>
</feature>
<feature type="transmembrane region" description="Helical" evidence="7">
    <location>
        <begin position="6"/>
        <end position="30"/>
    </location>
</feature>
<dbReference type="PANTHER" id="PTHR31272:SF4">
    <property type="entry name" value="CYTOCHROME C-TYPE BIOGENESIS PROTEIN HI_1454-RELATED"/>
    <property type="match status" value="1"/>
</dbReference>
<evidence type="ECO:0000259" key="8">
    <source>
        <dbReference type="Pfam" id="PF02683"/>
    </source>
</evidence>
<feature type="domain" description="Cytochrome C biogenesis protein transmembrane" evidence="8">
    <location>
        <begin position="123"/>
        <end position="257"/>
    </location>
</feature>
<feature type="transmembrane region" description="Helical" evidence="7">
    <location>
        <begin position="116"/>
        <end position="134"/>
    </location>
</feature>
<feature type="domain" description="Cytochrome C biogenesis protein transmembrane" evidence="8">
    <location>
        <begin position="7"/>
        <end position="104"/>
    </location>
</feature>
<feature type="transmembrane region" description="Helical" evidence="7">
    <location>
        <begin position="246"/>
        <end position="265"/>
    </location>
</feature>
<feature type="transmembrane region" description="Helical" evidence="7">
    <location>
        <begin position="140"/>
        <end position="159"/>
    </location>
</feature>
<name>A0A285P053_9AQUI</name>
<proteinExistence type="inferred from homology"/>
<dbReference type="GO" id="GO:0016020">
    <property type="term" value="C:membrane"/>
    <property type="evidence" value="ECO:0007669"/>
    <property type="project" value="UniProtKB-SubCell"/>
</dbReference>
<evidence type="ECO:0000256" key="3">
    <source>
        <dbReference type="ARBA" id="ARBA00022692"/>
    </source>
</evidence>
<protein>
    <submittedName>
        <fullName evidence="9">Cytochrome c-type biogenesis protein</fullName>
    </submittedName>
</protein>
<sequence>MFEVSFFLAFTAGVLAFLSPCVLPIIPGYLSYISGMGAQEVKEQKEGFNWHILFASVLFVLGFSLVFTLLGAGASAIGQVLRDYQALIAKLGGAVVVFFGLHFAGVFLRENFLKEALGLGSLITGLYFLGFISQKLFFDLIGILLVCMFLYLFGLHELLYRQTRKDTKSRLPLIGAFLVGVFFAFGWSPCIGPVLGSILLYASQQETVAKGAMLLFVFSMGLGLPFILAGALFSAFLRFVKKFSRFFGIVELIGGVLLVILGVLLTTGKLSEISALLGV</sequence>
<accession>A0A285P053</accession>
<evidence type="ECO:0000256" key="5">
    <source>
        <dbReference type="ARBA" id="ARBA00022989"/>
    </source>
</evidence>
<keyword evidence="10" id="KW-1185">Reference proteome</keyword>
<evidence type="ECO:0000256" key="2">
    <source>
        <dbReference type="ARBA" id="ARBA00006143"/>
    </source>
</evidence>
<feature type="transmembrane region" description="Helical" evidence="7">
    <location>
        <begin position="213"/>
        <end position="239"/>
    </location>
</feature>
<dbReference type="OrthoDB" id="9803065at2"/>
<dbReference type="RefSeq" id="WP_096602553.1">
    <property type="nucleotide sequence ID" value="NZ_OBEN01000007.1"/>
</dbReference>
<evidence type="ECO:0000313" key="10">
    <source>
        <dbReference type="Proteomes" id="UP000218627"/>
    </source>
</evidence>
<dbReference type="PANTHER" id="PTHR31272">
    <property type="entry name" value="CYTOCHROME C-TYPE BIOGENESIS PROTEIN HI_1454-RELATED"/>
    <property type="match status" value="1"/>
</dbReference>
<evidence type="ECO:0000256" key="6">
    <source>
        <dbReference type="ARBA" id="ARBA00023136"/>
    </source>
</evidence>
<comment type="subcellular location">
    <subcellularLocation>
        <location evidence="1">Membrane</location>
        <topology evidence="1">Multi-pass membrane protein</topology>
    </subcellularLocation>
</comment>
<reference evidence="10" key="1">
    <citation type="submission" date="2017-09" db="EMBL/GenBank/DDBJ databases">
        <authorList>
            <person name="Varghese N."/>
            <person name="Submissions S."/>
        </authorList>
    </citation>
    <scope>NUCLEOTIDE SEQUENCE [LARGE SCALE GENOMIC DNA]</scope>
    <source>
        <strain evidence="10">DSM 2913</strain>
    </source>
</reference>
<keyword evidence="4" id="KW-0201">Cytochrome c-type biogenesis</keyword>
<dbReference type="AlphaFoldDB" id="A0A285P053"/>
<comment type="similarity">
    <text evidence="2">Belongs to the DsbD family.</text>
</comment>
<keyword evidence="6 7" id="KW-0472">Membrane</keyword>
<dbReference type="InterPro" id="IPR051790">
    <property type="entry name" value="Cytochrome_c-biogenesis_DsbD"/>
</dbReference>
<evidence type="ECO:0000256" key="7">
    <source>
        <dbReference type="SAM" id="Phobius"/>
    </source>
</evidence>
<keyword evidence="5 7" id="KW-1133">Transmembrane helix</keyword>
<dbReference type="Proteomes" id="UP000218627">
    <property type="component" value="Unassembled WGS sequence"/>
</dbReference>
<dbReference type="InterPro" id="IPR003834">
    <property type="entry name" value="Cyt_c_assmbl_TM_dom"/>
</dbReference>